<evidence type="ECO:0000313" key="1">
    <source>
        <dbReference type="EMBL" id="ELR68740.1"/>
    </source>
</evidence>
<protein>
    <recommendedName>
        <fullName evidence="3">Lipoprotein</fullName>
    </recommendedName>
</protein>
<organism evidence="1 2">
    <name type="scientific">Fulvivirga imtechensis AK7</name>
    <dbReference type="NCBI Taxonomy" id="1237149"/>
    <lineage>
        <taxon>Bacteria</taxon>
        <taxon>Pseudomonadati</taxon>
        <taxon>Bacteroidota</taxon>
        <taxon>Cytophagia</taxon>
        <taxon>Cytophagales</taxon>
        <taxon>Fulvivirgaceae</taxon>
        <taxon>Fulvivirga</taxon>
    </lineage>
</organism>
<dbReference type="PROSITE" id="PS51257">
    <property type="entry name" value="PROKAR_LIPOPROTEIN"/>
    <property type="match status" value="1"/>
</dbReference>
<dbReference type="AlphaFoldDB" id="L8JIX4"/>
<gene>
    <name evidence="1" type="ORF">C900_05923</name>
</gene>
<dbReference type="EMBL" id="AMZN01000095">
    <property type="protein sequence ID" value="ELR68740.1"/>
    <property type="molecule type" value="Genomic_DNA"/>
</dbReference>
<dbReference type="Proteomes" id="UP000011135">
    <property type="component" value="Unassembled WGS sequence"/>
</dbReference>
<evidence type="ECO:0008006" key="3">
    <source>
        <dbReference type="Google" id="ProtNLM"/>
    </source>
</evidence>
<name>L8JIX4_9BACT</name>
<evidence type="ECO:0000313" key="2">
    <source>
        <dbReference type="Proteomes" id="UP000011135"/>
    </source>
</evidence>
<sequence>MNRLLICLTCHLILSCQPKLEKEELNSSNSSTTEIQIKKNELDTLLNTNDYLILGDKLAKVKVVNENEVDNFPTFEILIGYRNDVIIGENIDYDNLRIYKKYQPQTSFKDYPADIYKGKLADPDFSTDPGSKKFVTRIKNECANGINFAGQYTLVTWGCGSPCQSGVVVDRKTGKIYGGYGTALSAKFKRDSKLIIKNVGAIDITTNLIEVCAYCDVSHEIWAGTEFEVVE</sequence>
<reference evidence="1 2" key="1">
    <citation type="submission" date="2012-12" db="EMBL/GenBank/DDBJ databases">
        <title>Genome assembly of Fulvivirga imtechensis AK7.</title>
        <authorList>
            <person name="Nupur N."/>
            <person name="Khatri I."/>
            <person name="Kumar R."/>
            <person name="Subramanian S."/>
            <person name="Pinnaka A."/>
        </authorList>
    </citation>
    <scope>NUCLEOTIDE SEQUENCE [LARGE SCALE GENOMIC DNA]</scope>
    <source>
        <strain evidence="1 2">AK7</strain>
    </source>
</reference>
<accession>L8JIX4</accession>
<comment type="caution">
    <text evidence="1">The sequence shown here is derived from an EMBL/GenBank/DDBJ whole genome shotgun (WGS) entry which is preliminary data.</text>
</comment>
<proteinExistence type="predicted"/>
<dbReference type="eggNOG" id="ENOG5033AS0">
    <property type="taxonomic scope" value="Bacteria"/>
</dbReference>
<keyword evidence="2" id="KW-1185">Reference proteome</keyword>